<dbReference type="GO" id="GO:0005840">
    <property type="term" value="C:ribosome"/>
    <property type="evidence" value="ECO:0007669"/>
    <property type="project" value="UniProtKB-KW"/>
</dbReference>
<keyword evidence="9" id="KW-1185">Reference proteome</keyword>
<evidence type="ECO:0000256" key="4">
    <source>
        <dbReference type="ARBA" id="ARBA00023315"/>
    </source>
</evidence>
<dbReference type="HOGENOM" id="CLU_013985_23_2_6"/>
<dbReference type="HAMAP" id="MF_02210">
    <property type="entry name" value="RimI"/>
    <property type="match status" value="1"/>
</dbReference>
<sequence length="147" mass="16114">MAVTFVDAAQAPFEALWTIEQGAHAMPWSESLLRSCLSTPYWGEAMQADGVVGFYLFQQVLDEVTLMNICIEPARQGEGLGSVLLQRALSRAVEAGAVQCFLEVRASNLSALALYQKMGFVEDGRRKGYYPTADGREDAVLMSRSLT</sequence>
<evidence type="ECO:0000256" key="6">
    <source>
        <dbReference type="RuleBase" id="RU363094"/>
    </source>
</evidence>
<dbReference type="SUPFAM" id="SSF55729">
    <property type="entry name" value="Acyl-CoA N-acyltransferases (Nat)"/>
    <property type="match status" value="1"/>
</dbReference>
<comment type="similarity">
    <text evidence="1 5 6">Belongs to the acetyltransferase family. RimI subfamily.</text>
</comment>
<comment type="catalytic activity">
    <reaction evidence="5 6">
        <text>N-terminal L-alanyl-[ribosomal protein bS18] + acetyl-CoA = N-terminal N(alpha)-acetyl-L-alanyl-[ribosomal protein bS18] + CoA + H(+)</text>
        <dbReference type="Rhea" id="RHEA:43756"/>
        <dbReference type="Rhea" id="RHEA-COMP:10676"/>
        <dbReference type="Rhea" id="RHEA-COMP:10677"/>
        <dbReference type="ChEBI" id="CHEBI:15378"/>
        <dbReference type="ChEBI" id="CHEBI:57287"/>
        <dbReference type="ChEBI" id="CHEBI:57288"/>
        <dbReference type="ChEBI" id="CHEBI:64718"/>
        <dbReference type="ChEBI" id="CHEBI:83683"/>
        <dbReference type="EC" id="2.3.1.266"/>
    </reaction>
</comment>
<dbReference type="GO" id="GO:0008999">
    <property type="term" value="F:protein-N-terminal-alanine acetyltransferase activity"/>
    <property type="evidence" value="ECO:0007669"/>
    <property type="project" value="UniProtKB-UniRule"/>
</dbReference>
<dbReference type="eggNOG" id="COG0456">
    <property type="taxonomic scope" value="Bacteria"/>
</dbReference>
<dbReference type="InterPro" id="IPR043690">
    <property type="entry name" value="RimI"/>
</dbReference>
<evidence type="ECO:0000256" key="5">
    <source>
        <dbReference type="HAMAP-Rule" id="MF_02210"/>
    </source>
</evidence>
<reference evidence="8 9" key="1">
    <citation type="journal article" date="2010" name="Stand. Genomic Sci.">
        <title>Complete genome sequence of Ferrimonas balearica type strain (PAT).</title>
        <authorList>
            <person name="Nolan M."/>
            <person name="Sikorski J."/>
            <person name="Davenport K."/>
            <person name="Lucas S."/>
            <person name="Glavina Del Rio T."/>
            <person name="Tice H."/>
            <person name="Cheng J."/>
            <person name="Goodwin L."/>
            <person name="Pitluck S."/>
            <person name="Liolios K."/>
            <person name="Ivanova N."/>
            <person name="Mavromatis K."/>
            <person name="Ovchinnikova G."/>
            <person name="Pati A."/>
            <person name="Chen A."/>
            <person name="Palaniappan K."/>
            <person name="Land M."/>
            <person name="Hauser L."/>
            <person name="Chang Y."/>
            <person name="Jeffries C."/>
            <person name="Tapia R."/>
            <person name="Brettin T."/>
            <person name="Detter J."/>
            <person name="Han C."/>
            <person name="Yasawong M."/>
            <person name="Rohde M."/>
            <person name="Tindall B."/>
            <person name="Goker M."/>
            <person name="Woyke T."/>
            <person name="Bristow J."/>
            <person name="Eisen J."/>
            <person name="Markowitz V."/>
            <person name="Hugenholtz P."/>
            <person name="Kyrpides N."/>
            <person name="Klenk H."/>
            <person name="Lapidus A."/>
        </authorList>
    </citation>
    <scope>NUCLEOTIDE SEQUENCE [LARGE SCALE GENOMIC DNA]</scope>
    <source>
        <strain evidence="9">DSM 9799 / CCM 4581 / KCTC 23876 / PAT</strain>
    </source>
</reference>
<proteinExistence type="inferred from homology"/>
<protein>
    <recommendedName>
        <fullName evidence="5 6">[Ribosomal protein bS18]-alanine N-acetyltransferase</fullName>
        <ecNumber evidence="5 6">2.3.1.266</ecNumber>
    </recommendedName>
</protein>
<comment type="function">
    <text evidence="5 6">Acetylates the N-terminal alanine of ribosomal protein bS18.</text>
</comment>
<evidence type="ECO:0000256" key="2">
    <source>
        <dbReference type="ARBA" id="ARBA00022490"/>
    </source>
</evidence>
<dbReference type="OrthoDB" id="9796919at2"/>
<gene>
    <name evidence="5" type="primary">rimI</name>
    <name evidence="8" type="ordered locus">Fbal_0811</name>
</gene>
<keyword evidence="3 5" id="KW-0808">Transferase</keyword>
<feature type="active site" description="Proton acceptor" evidence="5">
    <location>
        <position position="103"/>
    </location>
</feature>
<comment type="subcellular location">
    <subcellularLocation>
        <location evidence="5 6">Cytoplasm</location>
    </subcellularLocation>
</comment>
<dbReference type="AlphaFoldDB" id="E1SSI0"/>
<dbReference type="InterPro" id="IPR016181">
    <property type="entry name" value="Acyl_CoA_acyltransferase"/>
</dbReference>
<keyword evidence="8" id="KW-0687">Ribonucleoprotein</keyword>
<dbReference type="Pfam" id="PF00583">
    <property type="entry name" value="Acetyltransf_1"/>
    <property type="match status" value="1"/>
</dbReference>
<feature type="domain" description="N-acetyltransferase" evidence="7">
    <location>
        <begin position="3"/>
        <end position="147"/>
    </location>
</feature>
<evidence type="ECO:0000256" key="3">
    <source>
        <dbReference type="ARBA" id="ARBA00022679"/>
    </source>
</evidence>
<dbReference type="GeneID" id="67181053"/>
<evidence type="ECO:0000313" key="8">
    <source>
        <dbReference type="EMBL" id="ADN75020.1"/>
    </source>
</evidence>
<dbReference type="STRING" id="550540.Fbal_0811"/>
<feature type="binding site" evidence="5">
    <location>
        <position position="108"/>
    </location>
    <ligand>
        <name>acetyl-CoA</name>
        <dbReference type="ChEBI" id="CHEBI:57288"/>
    </ligand>
</feature>
<dbReference type="EMBL" id="CP002209">
    <property type="protein sequence ID" value="ADN75020.1"/>
    <property type="molecule type" value="Genomic_DNA"/>
</dbReference>
<dbReference type="PROSITE" id="PS51186">
    <property type="entry name" value="GNAT"/>
    <property type="match status" value="1"/>
</dbReference>
<dbReference type="Proteomes" id="UP000006683">
    <property type="component" value="Chromosome"/>
</dbReference>
<accession>E1SSI0</accession>
<dbReference type="Gene3D" id="3.40.630.30">
    <property type="match status" value="1"/>
</dbReference>
<dbReference type="InterPro" id="IPR050680">
    <property type="entry name" value="YpeA/RimI_acetyltransf"/>
</dbReference>
<dbReference type="KEGG" id="fbl:Fbal_0811"/>
<keyword evidence="2 5" id="KW-0963">Cytoplasm</keyword>
<evidence type="ECO:0000313" key="9">
    <source>
        <dbReference type="Proteomes" id="UP000006683"/>
    </source>
</evidence>
<organism evidence="8 9">
    <name type="scientific">Ferrimonas balearica (strain DSM 9799 / CCM 4581 / KCTC 23876 / PAT)</name>
    <dbReference type="NCBI Taxonomy" id="550540"/>
    <lineage>
        <taxon>Bacteria</taxon>
        <taxon>Pseudomonadati</taxon>
        <taxon>Pseudomonadota</taxon>
        <taxon>Gammaproteobacteria</taxon>
        <taxon>Alteromonadales</taxon>
        <taxon>Ferrimonadaceae</taxon>
        <taxon>Ferrimonas</taxon>
    </lineage>
</organism>
<keyword evidence="4 5" id="KW-0012">Acyltransferase</keyword>
<comment type="caution">
    <text evidence="5">Lacks conserved residue(s) required for the propagation of feature annotation.</text>
</comment>
<feature type="active site" description="Proton donor" evidence="5">
    <location>
        <position position="115"/>
    </location>
</feature>
<name>E1SSI0_FERBD</name>
<dbReference type="PANTHER" id="PTHR43420">
    <property type="entry name" value="ACETYLTRANSFERASE"/>
    <property type="match status" value="1"/>
</dbReference>
<dbReference type="NCBIfam" id="TIGR01575">
    <property type="entry name" value="rimI"/>
    <property type="match status" value="1"/>
</dbReference>
<evidence type="ECO:0000259" key="7">
    <source>
        <dbReference type="PROSITE" id="PS51186"/>
    </source>
</evidence>
<dbReference type="EC" id="2.3.1.266" evidence="5 6"/>
<dbReference type="CDD" id="cd04301">
    <property type="entry name" value="NAT_SF"/>
    <property type="match status" value="1"/>
</dbReference>
<dbReference type="InterPro" id="IPR006464">
    <property type="entry name" value="AcTrfase_RimI/Ard1"/>
</dbReference>
<evidence type="ECO:0000256" key="1">
    <source>
        <dbReference type="ARBA" id="ARBA00005395"/>
    </source>
</evidence>
<dbReference type="PANTHER" id="PTHR43420:SF51">
    <property type="entry name" value="PEPTIDYL-LYSINE N-ACETYLTRANSFERASE YIAC"/>
    <property type="match status" value="1"/>
</dbReference>
<dbReference type="RefSeq" id="WP_013344326.1">
    <property type="nucleotide sequence ID" value="NC_014541.1"/>
</dbReference>
<keyword evidence="8" id="KW-0689">Ribosomal protein</keyword>
<dbReference type="GO" id="GO:0005737">
    <property type="term" value="C:cytoplasm"/>
    <property type="evidence" value="ECO:0007669"/>
    <property type="project" value="UniProtKB-SubCell"/>
</dbReference>
<dbReference type="InterPro" id="IPR000182">
    <property type="entry name" value="GNAT_dom"/>
</dbReference>